<keyword evidence="3 6" id="KW-1133">Transmembrane helix</keyword>
<evidence type="ECO:0000256" key="3">
    <source>
        <dbReference type="ARBA" id="ARBA00022989"/>
    </source>
</evidence>
<evidence type="ECO:0000256" key="5">
    <source>
        <dbReference type="SAM" id="MobiDB-lite"/>
    </source>
</evidence>
<name>A0A6A6I8J9_9PLEO</name>
<evidence type="ECO:0000313" key="7">
    <source>
        <dbReference type="EMBL" id="KAF2246272.1"/>
    </source>
</evidence>
<dbReference type="AlphaFoldDB" id="A0A6A6I8J9"/>
<dbReference type="EMBL" id="ML987199">
    <property type="protein sequence ID" value="KAF2246272.1"/>
    <property type="molecule type" value="Genomic_DNA"/>
</dbReference>
<feature type="compositionally biased region" description="Low complexity" evidence="5">
    <location>
        <begin position="129"/>
        <end position="154"/>
    </location>
</feature>
<keyword evidence="2 6" id="KW-0812">Transmembrane</keyword>
<dbReference type="PANTHER" id="PTHR15549:SF30">
    <property type="entry name" value="MID2 DOMAIN-CONTAINING PROTEIN"/>
    <property type="match status" value="1"/>
</dbReference>
<evidence type="ECO:0000256" key="2">
    <source>
        <dbReference type="ARBA" id="ARBA00022692"/>
    </source>
</evidence>
<dbReference type="OrthoDB" id="5421765at2759"/>
<dbReference type="Proteomes" id="UP000800094">
    <property type="component" value="Unassembled WGS sequence"/>
</dbReference>
<accession>A0A6A6I8J9</accession>
<feature type="compositionally biased region" description="Polar residues" evidence="5">
    <location>
        <begin position="114"/>
        <end position="128"/>
    </location>
</feature>
<gene>
    <name evidence="7" type="ORF">BU26DRAFT_65313</name>
</gene>
<proteinExistence type="predicted"/>
<protein>
    <submittedName>
        <fullName evidence="7">Uncharacterized protein</fullName>
    </submittedName>
</protein>
<dbReference type="GO" id="GO:0071944">
    <property type="term" value="C:cell periphery"/>
    <property type="evidence" value="ECO:0007669"/>
    <property type="project" value="UniProtKB-ARBA"/>
</dbReference>
<dbReference type="InterPro" id="IPR051694">
    <property type="entry name" value="Immunoregulatory_rcpt-like"/>
</dbReference>
<dbReference type="RefSeq" id="XP_033681276.1">
    <property type="nucleotide sequence ID" value="XM_033836158.1"/>
</dbReference>
<evidence type="ECO:0000256" key="4">
    <source>
        <dbReference type="ARBA" id="ARBA00023136"/>
    </source>
</evidence>
<sequence length="477" mass="50944">MSDGDIAVAIATITQSFGPDQKASALTPPFPLVTFFSVPKNPNILHLNAPVIPGDTSAESQRTTGDLPASQWQRGYVWYYWAKDQTSVLWGVVEGDTSNPVTIIPEGISTIPSASVPVSTPATTTNDPASSSSVSAASNSLSPTTTSSAKPSSGGLSDGAVAGVAIGCLIAGALLASLVAWFCLGRRRKSAGGRDSEASALALMHREKGPTAKAVSLESGSPIALAMENGLPQPLEDKAISGEISKISNLIKNHVQSYYHTGRVSPGMIDYDDIQALGSELPVSVGTLSTLLGNAATREIALRFCIAWIVVSRMQLHSPPGTSFLPPEVASCFQSMSLVDRGSRVHAMYFAKWRALTAELMQSTYVRNPFSANDARLHSIQSATTVLENILRPFADSRMDNAQRSRNLEEMFKRAALFAFTLFSQPSAWDFDWQAEQGVKSGSLCIFPALVQIADENGEPVKPPRPFSDAVVRRLDE</sequence>
<evidence type="ECO:0000313" key="8">
    <source>
        <dbReference type="Proteomes" id="UP000800094"/>
    </source>
</evidence>
<feature type="transmembrane region" description="Helical" evidence="6">
    <location>
        <begin position="160"/>
        <end position="184"/>
    </location>
</feature>
<keyword evidence="8" id="KW-1185">Reference proteome</keyword>
<keyword evidence="4 6" id="KW-0472">Membrane</keyword>
<dbReference type="GO" id="GO:0016020">
    <property type="term" value="C:membrane"/>
    <property type="evidence" value="ECO:0007669"/>
    <property type="project" value="UniProtKB-SubCell"/>
</dbReference>
<dbReference type="GeneID" id="54589488"/>
<reference evidence="7" key="1">
    <citation type="journal article" date="2020" name="Stud. Mycol.">
        <title>101 Dothideomycetes genomes: a test case for predicting lifestyles and emergence of pathogens.</title>
        <authorList>
            <person name="Haridas S."/>
            <person name="Albert R."/>
            <person name="Binder M."/>
            <person name="Bloem J."/>
            <person name="Labutti K."/>
            <person name="Salamov A."/>
            <person name="Andreopoulos B."/>
            <person name="Baker S."/>
            <person name="Barry K."/>
            <person name="Bills G."/>
            <person name="Bluhm B."/>
            <person name="Cannon C."/>
            <person name="Castanera R."/>
            <person name="Culley D."/>
            <person name="Daum C."/>
            <person name="Ezra D."/>
            <person name="Gonzalez J."/>
            <person name="Henrissat B."/>
            <person name="Kuo A."/>
            <person name="Liang C."/>
            <person name="Lipzen A."/>
            <person name="Lutzoni F."/>
            <person name="Magnuson J."/>
            <person name="Mondo S."/>
            <person name="Nolan M."/>
            <person name="Ohm R."/>
            <person name="Pangilinan J."/>
            <person name="Park H.-J."/>
            <person name="Ramirez L."/>
            <person name="Alfaro M."/>
            <person name="Sun H."/>
            <person name="Tritt A."/>
            <person name="Yoshinaga Y."/>
            <person name="Zwiers L.-H."/>
            <person name="Turgeon B."/>
            <person name="Goodwin S."/>
            <person name="Spatafora J."/>
            <person name="Crous P."/>
            <person name="Grigoriev I."/>
        </authorList>
    </citation>
    <scope>NUCLEOTIDE SEQUENCE</scope>
    <source>
        <strain evidence="7">CBS 122368</strain>
    </source>
</reference>
<evidence type="ECO:0000256" key="1">
    <source>
        <dbReference type="ARBA" id="ARBA00004167"/>
    </source>
</evidence>
<feature type="region of interest" description="Disordered" evidence="5">
    <location>
        <begin position="114"/>
        <end position="154"/>
    </location>
</feature>
<dbReference type="PANTHER" id="PTHR15549">
    <property type="entry name" value="PAIRED IMMUNOGLOBULIN-LIKE TYPE 2 RECEPTOR"/>
    <property type="match status" value="1"/>
</dbReference>
<organism evidence="7 8">
    <name type="scientific">Trematosphaeria pertusa</name>
    <dbReference type="NCBI Taxonomy" id="390896"/>
    <lineage>
        <taxon>Eukaryota</taxon>
        <taxon>Fungi</taxon>
        <taxon>Dikarya</taxon>
        <taxon>Ascomycota</taxon>
        <taxon>Pezizomycotina</taxon>
        <taxon>Dothideomycetes</taxon>
        <taxon>Pleosporomycetidae</taxon>
        <taxon>Pleosporales</taxon>
        <taxon>Massarineae</taxon>
        <taxon>Trematosphaeriaceae</taxon>
        <taxon>Trematosphaeria</taxon>
    </lineage>
</organism>
<evidence type="ECO:0000256" key="6">
    <source>
        <dbReference type="SAM" id="Phobius"/>
    </source>
</evidence>
<comment type="subcellular location">
    <subcellularLocation>
        <location evidence="1">Membrane</location>
        <topology evidence="1">Single-pass membrane protein</topology>
    </subcellularLocation>
</comment>